<accession>A0A8J6ATR7</accession>
<dbReference type="PANTHER" id="PTHR10218:SF302">
    <property type="entry name" value="GUANINE NUCLEOTIDE-BINDING PROTEIN ALPHA-5 SUBUNIT"/>
    <property type="match status" value="1"/>
</dbReference>
<dbReference type="AlphaFoldDB" id="A0A8J6ATR7"/>
<evidence type="ECO:0000313" key="9">
    <source>
        <dbReference type="EMBL" id="KAG9391275.1"/>
    </source>
</evidence>
<dbReference type="InterPro" id="IPR027417">
    <property type="entry name" value="P-loop_NTPase"/>
</dbReference>
<dbReference type="InterPro" id="IPR001019">
    <property type="entry name" value="Gprotein_alpha_su"/>
</dbReference>
<dbReference type="PROSITE" id="PS51882">
    <property type="entry name" value="G_ALPHA"/>
    <property type="match status" value="1"/>
</dbReference>
<dbReference type="SUPFAM" id="SSF47895">
    <property type="entry name" value="Transducin (alpha subunit), insertion domain"/>
    <property type="match status" value="1"/>
</dbReference>
<evidence type="ECO:0000256" key="3">
    <source>
        <dbReference type="ARBA" id="ARBA00022842"/>
    </source>
</evidence>
<organism evidence="9 10">
    <name type="scientific">Carpediemonas membranifera</name>
    <dbReference type="NCBI Taxonomy" id="201153"/>
    <lineage>
        <taxon>Eukaryota</taxon>
        <taxon>Metamonada</taxon>
        <taxon>Carpediemonas-like organisms</taxon>
        <taxon>Carpediemonas</taxon>
    </lineage>
</organism>
<dbReference type="GO" id="GO:0003924">
    <property type="term" value="F:GTPase activity"/>
    <property type="evidence" value="ECO:0007669"/>
    <property type="project" value="InterPro"/>
</dbReference>
<dbReference type="OrthoDB" id="5817230at2759"/>
<keyword evidence="2 6" id="KW-0547">Nucleotide-binding</keyword>
<feature type="binding site" evidence="6">
    <location>
        <begin position="201"/>
        <end position="205"/>
    </location>
    <ligand>
        <name>GTP</name>
        <dbReference type="ChEBI" id="CHEBI:37565"/>
    </ligand>
</feature>
<dbReference type="GO" id="GO:0005834">
    <property type="term" value="C:heterotrimeric G-protein complex"/>
    <property type="evidence" value="ECO:0007669"/>
    <property type="project" value="TreeGrafter"/>
</dbReference>
<feature type="binding site" evidence="6">
    <location>
        <begin position="270"/>
        <end position="273"/>
    </location>
    <ligand>
        <name>GTP</name>
        <dbReference type="ChEBI" id="CHEBI:37565"/>
    </ligand>
</feature>
<dbReference type="Gene3D" id="1.10.400.10">
    <property type="entry name" value="GI Alpha 1, domain 2-like"/>
    <property type="match status" value="1"/>
</dbReference>
<dbReference type="CDD" id="cd00066">
    <property type="entry name" value="G-alpha"/>
    <property type="match status" value="1"/>
</dbReference>
<keyword evidence="5" id="KW-0807">Transducer</keyword>
<dbReference type="GO" id="GO:0005737">
    <property type="term" value="C:cytoplasm"/>
    <property type="evidence" value="ECO:0007669"/>
    <property type="project" value="TreeGrafter"/>
</dbReference>
<dbReference type="GO" id="GO:0007188">
    <property type="term" value="P:adenylate cyclase-modulating G protein-coupled receptor signaling pathway"/>
    <property type="evidence" value="ECO:0007669"/>
    <property type="project" value="TreeGrafter"/>
</dbReference>
<protein>
    <submittedName>
        <fullName evidence="9">Guanine nucleotide-binding protein alpha-1 subunit</fullName>
    </submittedName>
</protein>
<reference evidence="9" key="1">
    <citation type="submission" date="2021-05" db="EMBL/GenBank/DDBJ databases">
        <title>A free-living protist that lacks canonical eukaryotic 1 DNA replication and segregation systems.</title>
        <authorList>
            <person name="Salas-Leiva D.E."/>
            <person name="Tromer E.C."/>
            <person name="Curtis B.A."/>
            <person name="Jerlstrom-Hultqvist J."/>
            <person name="Kolisko M."/>
            <person name="Yi Z."/>
            <person name="Salas-Leiva J.S."/>
            <person name="Gallot-Lavallee L."/>
            <person name="Kops G.J.P.L."/>
            <person name="Archibald J.M."/>
            <person name="Simpson A.G.B."/>
            <person name="Roger A.J."/>
        </authorList>
    </citation>
    <scope>NUCLEOTIDE SEQUENCE</scope>
    <source>
        <strain evidence="9">BICM</strain>
    </source>
</reference>
<dbReference type="EMBL" id="JAHDYR010000062">
    <property type="protein sequence ID" value="KAG9391275.1"/>
    <property type="molecule type" value="Genomic_DNA"/>
</dbReference>
<evidence type="ECO:0000256" key="5">
    <source>
        <dbReference type="ARBA" id="ARBA00023224"/>
    </source>
</evidence>
<keyword evidence="10" id="KW-1185">Reference proteome</keyword>
<feature type="compositionally biased region" description="Basic and acidic residues" evidence="8">
    <location>
        <begin position="11"/>
        <end position="28"/>
    </location>
</feature>
<dbReference type="PRINTS" id="PR00318">
    <property type="entry name" value="GPROTEINA"/>
</dbReference>
<proteinExistence type="predicted"/>
<dbReference type="GO" id="GO:0001664">
    <property type="term" value="F:G protein-coupled receptor binding"/>
    <property type="evidence" value="ECO:0007669"/>
    <property type="project" value="TreeGrafter"/>
</dbReference>
<comment type="caution">
    <text evidence="9">The sequence shown here is derived from an EMBL/GenBank/DDBJ whole genome shotgun (WGS) entry which is preliminary data.</text>
</comment>
<evidence type="ECO:0000256" key="1">
    <source>
        <dbReference type="ARBA" id="ARBA00022723"/>
    </source>
</evidence>
<feature type="binding site" evidence="6">
    <location>
        <begin position="47"/>
        <end position="52"/>
    </location>
    <ligand>
        <name>GTP</name>
        <dbReference type="ChEBI" id="CHEBI:37565"/>
    </ligand>
</feature>
<name>A0A8J6ATR7_9EUKA</name>
<evidence type="ECO:0000256" key="4">
    <source>
        <dbReference type="ARBA" id="ARBA00023134"/>
    </source>
</evidence>
<dbReference type="GO" id="GO:0032502">
    <property type="term" value="P:developmental process"/>
    <property type="evidence" value="ECO:0007669"/>
    <property type="project" value="UniProtKB-ARBA"/>
</dbReference>
<keyword evidence="4 6" id="KW-0342">GTP-binding</keyword>
<evidence type="ECO:0000313" key="10">
    <source>
        <dbReference type="Proteomes" id="UP000717585"/>
    </source>
</evidence>
<dbReference type="FunFam" id="1.10.400.10:FF:000007">
    <property type="entry name" value="Guanine nucleotide-binding protein subunit alpha"/>
    <property type="match status" value="1"/>
</dbReference>
<dbReference type="PANTHER" id="PTHR10218">
    <property type="entry name" value="GTP-BINDING PROTEIN ALPHA SUBUNIT"/>
    <property type="match status" value="1"/>
</dbReference>
<feature type="binding site" evidence="7">
    <location>
        <position position="182"/>
    </location>
    <ligand>
        <name>Mg(2+)</name>
        <dbReference type="ChEBI" id="CHEBI:18420"/>
    </ligand>
</feature>
<feature type="binding site" evidence="6">
    <location>
        <begin position="151"/>
        <end position="152"/>
    </location>
    <ligand>
        <name>GTP</name>
        <dbReference type="ChEBI" id="CHEBI:37565"/>
    </ligand>
</feature>
<keyword evidence="3 7" id="KW-0460">Magnesium</keyword>
<dbReference type="GO" id="GO:0031683">
    <property type="term" value="F:G-protein beta/gamma-subunit complex binding"/>
    <property type="evidence" value="ECO:0007669"/>
    <property type="project" value="InterPro"/>
</dbReference>
<feature type="binding site" evidence="7">
    <location>
        <position position="51"/>
    </location>
    <ligand>
        <name>Mg(2+)</name>
        <dbReference type="ChEBI" id="CHEBI:18420"/>
    </ligand>
</feature>
<feature type="binding site" evidence="6">
    <location>
        <position position="329"/>
    </location>
    <ligand>
        <name>GTP</name>
        <dbReference type="ChEBI" id="CHEBI:37565"/>
    </ligand>
</feature>
<gene>
    <name evidence="9" type="ORF">J8273_7549</name>
</gene>
<dbReference type="GO" id="GO:0005525">
    <property type="term" value="F:GTP binding"/>
    <property type="evidence" value="ECO:0007669"/>
    <property type="project" value="UniProtKB-KW"/>
</dbReference>
<evidence type="ECO:0000256" key="8">
    <source>
        <dbReference type="SAM" id="MobiDB-lite"/>
    </source>
</evidence>
<dbReference type="SMART" id="SM00275">
    <property type="entry name" value="G_alpha"/>
    <property type="match status" value="1"/>
</dbReference>
<feature type="region of interest" description="Disordered" evidence="8">
    <location>
        <begin position="1"/>
        <end position="28"/>
    </location>
</feature>
<evidence type="ECO:0000256" key="6">
    <source>
        <dbReference type="PIRSR" id="PIRSR601019-1"/>
    </source>
</evidence>
<dbReference type="InterPro" id="IPR011025">
    <property type="entry name" value="GproteinA_insert"/>
</dbReference>
<sequence length="356" mass="40848">MACCGSSNLSEDEKRARKASKAIDKSLKKDRRKQDQEIRVLLLGSGESGKSTIVKQMKIINAGGFNERERMQYRSVVHSNIIQSMKVLVSACNSLGINIENPASRSRAEYVMQLPPMQPLDSELAEDIEALWQDPAIQQAYRRAHEFSLNDSAAYFFAKLKEVSQPNYSPTQQDVVRSRVKTSGIIESEFLIDGVKFKLIDVGGQRNERKKWIHVFDNVTAVIFVVALSEFDQVLIEDPTQNRMKESLLLFDEICNNRWFIDKSFILFFNKVDLFREKIKRKDLTCCFPHAAKVGNDYNAAKDYVMNRFLELNRSKTWHKQIYPHFTCATDTNQIRQVLSDVQDIILHANLAQTGI</sequence>
<evidence type="ECO:0000256" key="7">
    <source>
        <dbReference type="PIRSR" id="PIRSR601019-2"/>
    </source>
</evidence>
<dbReference type="Gene3D" id="3.40.50.300">
    <property type="entry name" value="P-loop containing nucleotide triphosphate hydrolases"/>
    <property type="match status" value="1"/>
</dbReference>
<dbReference type="Proteomes" id="UP000717585">
    <property type="component" value="Unassembled WGS sequence"/>
</dbReference>
<dbReference type="SUPFAM" id="SSF52540">
    <property type="entry name" value="P-loop containing nucleoside triphosphate hydrolases"/>
    <property type="match status" value="1"/>
</dbReference>
<keyword evidence="1 7" id="KW-0479">Metal-binding</keyword>
<dbReference type="Pfam" id="PF00503">
    <property type="entry name" value="G-alpha"/>
    <property type="match status" value="1"/>
</dbReference>
<evidence type="ECO:0000256" key="2">
    <source>
        <dbReference type="ARBA" id="ARBA00022741"/>
    </source>
</evidence>
<dbReference type="GO" id="GO:0046872">
    <property type="term" value="F:metal ion binding"/>
    <property type="evidence" value="ECO:0007669"/>
    <property type="project" value="UniProtKB-KW"/>
</dbReference>
<dbReference type="FunFam" id="3.40.50.300:FF:000563">
    <property type="entry name" value="Guanine nucleotide-binding protein alpha subunit"/>
    <property type="match status" value="1"/>
</dbReference>